<sequence length="50" mass="5683">MAPFCVAGVFVADFCVTRYRMHQAHPRSKDTPPVIINNPVDTDEQRTDVH</sequence>
<organism evidence="2 3">
    <name type="scientific">Rhodopirellula sallentina SM41</name>
    <dbReference type="NCBI Taxonomy" id="1263870"/>
    <lineage>
        <taxon>Bacteria</taxon>
        <taxon>Pseudomonadati</taxon>
        <taxon>Planctomycetota</taxon>
        <taxon>Planctomycetia</taxon>
        <taxon>Pirellulales</taxon>
        <taxon>Pirellulaceae</taxon>
        <taxon>Rhodopirellula</taxon>
    </lineage>
</organism>
<dbReference type="EMBL" id="ANOH01000075">
    <property type="protein sequence ID" value="EMI57654.1"/>
    <property type="molecule type" value="Genomic_DNA"/>
</dbReference>
<evidence type="ECO:0000313" key="2">
    <source>
        <dbReference type="EMBL" id="EMI57654.1"/>
    </source>
</evidence>
<name>M5U8P8_9BACT</name>
<keyword evidence="3" id="KW-1185">Reference proteome</keyword>
<comment type="caution">
    <text evidence="2">The sequence shown here is derived from an EMBL/GenBank/DDBJ whole genome shotgun (WGS) entry which is preliminary data.</text>
</comment>
<dbReference type="Proteomes" id="UP000011885">
    <property type="component" value="Unassembled WGS sequence"/>
</dbReference>
<gene>
    <name evidence="2" type="ORF">RSSM_00908</name>
</gene>
<evidence type="ECO:0000313" key="3">
    <source>
        <dbReference type="Proteomes" id="UP000011885"/>
    </source>
</evidence>
<dbReference type="AlphaFoldDB" id="M5U8P8"/>
<feature type="region of interest" description="Disordered" evidence="1">
    <location>
        <begin position="23"/>
        <end position="50"/>
    </location>
</feature>
<reference evidence="2 3" key="1">
    <citation type="journal article" date="2013" name="Mar. Genomics">
        <title>Expression of sulfatases in Rhodopirellula baltica and the diversity of sulfatases in the genus Rhodopirellula.</title>
        <authorList>
            <person name="Wegner C.E."/>
            <person name="Richter-Heitmann T."/>
            <person name="Klindworth A."/>
            <person name="Klockow C."/>
            <person name="Richter M."/>
            <person name="Achstetter T."/>
            <person name="Glockner F.O."/>
            <person name="Harder J."/>
        </authorList>
    </citation>
    <scope>NUCLEOTIDE SEQUENCE [LARGE SCALE GENOMIC DNA]</scope>
    <source>
        <strain evidence="2 3">SM41</strain>
    </source>
</reference>
<proteinExistence type="predicted"/>
<evidence type="ECO:0000256" key="1">
    <source>
        <dbReference type="SAM" id="MobiDB-lite"/>
    </source>
</evidence>
<accession>M5U8P8</accession>
<protein>
    <submittedName>
        <fullName evidence="2">Uncharacterized protein</fullName>
    </submittedName>
</protein>
<dbReference type="PATRIC" id="fig|1263870.3.peg.993"/>